<sequence length="81" mass="8953">MRLIASWYIGEIGTSREYISGRLRETGELDTELAGQSFSPFCLFGFAVILQGGLHRQSAWPALTPCLASPEDLERVVPRPS</sequence>
<organism evidence="1 2">
    <name type="scientific">Elysia crispata</name>
    <name type="common">lettuce slug</name>
    <dbReference type="NCBI Taxonomy" id="231223"/>
    <lineage>
        <taxon>Eukaryota</taxon>
        <taxon>Metazoa</taxon>
        <taxon>Spiralia</taxon>
        <taxon>Lophotrochozoa</taxon>
        <taxon>Mollusca</taxon>
        <taxon>Gastropoda</taxon>
        <taxon>Heterobranchia</taxon>
        <taxon>Euthyneura</taxon>
        <taxon>Panpulmonata</taxon>
        <taxon>Sacoglossa</taxon>
        <taxon>Placobranchoidea</taxon>
        <taxon>Plakobranchidae</taxon>
        <taxon>Elysia</taxon>
    </lineage>
</organism>
<dbReference type="Proteomes" id="UP001283361">
    <property type="component" value="Unassembled WGS sequence"/>
</dbReference>
<dbReference type="AlphaFoldDB" id="A0AAE1DBU7"/>
<dbReference type="EMBL" id="JAWDGP010004466">
    <property type="protein sequence ID" value="KAK3764205.1"/>
    <property type="molecule type" value="Genomic_DNA"/>
</dbReference>
<reference evidence="1" key="1">
    <citation type="journal article" date="2023" name="G3 (Bethesda)">
        <title>A reference genome for the long-term kleptoplast-retaining sea slug Elysia crispata morphotype clarki.</title>
        <authorList>
            <person name="Eastman K.E."/>
            <person name="Pendleton A.L."/>
            <person name="Shaikh M.A."/>
            <person name="Suttiyut T."/>
            <person name="Ogas R."/>
            <person name="Tomko P."/>
            <person name="Gavelis G."/>
            <person name="Widhalm J.R."/>
            <person name="Wisecaver J.H."/>
        </authorList>
    </citation>
    <scope>NUCLEOTIDE SEQUENCE</scope>
    <source>
        <strain evidence="1">ECLA1</strain>
    </source>
</reference>
<protein>
    <submittedName>
        <fullName evidence="1">Uncharacterized protein</fullName>
    </submittedName>
</protein>
<evidence type="ECO:0000313" key="2">
    <source>
        <dbReference type="Proteomes" id="UP001283361"/>
    </source>
</evidence>
<gene>
    <name evidence="1" type="ORF">RRG08_044131</name>
</gene>
<keyword evidence="2" id="KW-1185">Reference proteome</keyword>
<evidence type="ECO:0000313" key="1">
    <source>
        <dbReference type="EMBL" id="KAK3764205.1"/>
    </source>
</evidence>
<name>A0AAE1DBU7_9GAST</name>
<comment type="caution">
    <text evidence="1">The sequence shown here is derived from an EMBL/GenBank/DDBJ whole genome shotgun (WGS) entry which is preliminary data.</text>
</comment>
<accession>A0AAE1DBU7</accession>
<proteinExistence type="predicted"/>